<proteinExistence type="predicted"/>
<comment type="caution">
    <text evidence="1">The sequence shown here is derived from an EMBL/GenBank/DDBJ whole genome shotgun (WGS) entry which is preliminary data.</text>
</comment>
<dbReference type="EMBL" id="JADING010000039">
    <property type="protein sequence ID" value="MBO8414110.1"/>
    <property type="molecule type" value="Genomic_DNA"/>
</dbReference>
<sequence>MEKASDFLVGFIRKHYSAEKLTKFLPFTEDSLYDLEDDIAHRFEYALVNKQENGKTIDQQLLDDATRAGDELRDKDIDLKDLEERLTK</sequence>
<reference evidence="1" key="1">
    <citation type="submission" date="2020-10" db="EMBL/GenBank/DDBJ databases">
        <authorList>
            <person name="Gilroy R."/>
        </authorList>
    </citation>
    <scope>NUCLEOTIDE SEQUENCE</scope>
    <source>
        <strain evidence="1">1748</strain>
    </source>
</reference>
<reference evidence="1" key="2">
    <citation type="journal article" date="2021" name="PeerJ">
        <title>Extensive microbial diversity within the chicken gut microbiome revealed by metagenomics and culture.</title>
        <authorList>
            <person name="Gilroy R."/>
            <person name="Ravi A."/>
            <person name="Getino M."/>
            <person name="Pursley I."/>
            <person name="Horton D.L."/>
            <person name="Alikhan N.F."/>
            <person name="Baker D."/>
            <person name="Gharbi K."/>
            <person name="Hall N."/>
            <person name="Watson M."/>
            <person name="Adriaenssens E.M."/>
            <person name="Foster-Nyarko E."/>
            <person name="Jarju S."/>
            <person name="Secka A."/>
            <person name="Antonio M."/>
            <person name="Oren A."/>
            <person name="Chaudhuri R.R."/>
            <person name="La Ragione R."/>
            <person name="Hildebrand F."/>
            <person name="Pallen M.J."/>
        </authorList>
    </citation>
    <scope>NUCLEOTIDE SEQUENCE</scope>
    <source>
        <strain evidence="1">1748</strain>
    </source>
</reference>
<protein>
    <submittedName>
        <fullName evidence="1">Uncharacterized protein</fullName>
    </submittedName>
</protein>
<accession>A0A9D9D683</accession>
<evidence type="ECO:0000313" key="2">
    <source>
        <dbReference type="Proteomes" id="UP000823629"/>
    </source>
</evidence>
<dbReference type="AlphaFoldDB" id="A0A9D9D683"/>
<gene>
    <name evidence="1" type="ORF">IAC78_01335</name>
</gene>
<evidence type="ECO:0000313" key="1">
    <source>
        <dbReference type="EMBL" id="MBO8414110.1"/>
    </source>
</evidence>
<name>A0A9D9D683_9BACL</name>
<organism evidence="1 2">
    <name type="scientific">Candidatus Scatoplasma merdavium</name>
    <dbReference type="NCBI Taxonomy" id="2840932"/>
    <lineage>
        <taxon>Bacteria</taxon>
        <taxon>Bacillati</taxon>
        <taxon>Bacillota</taxon>
        <taxon>Bacilli</taxon>
        <taxon>Bacillales</taxon>
        <taxon>Candidatus Scatoplasma</taxon>
    </lineage>
</organism>
<dbReference type="Proteomes" id="UP000823629">
    <property type="component" value="Unassembled WGS sequence"/>
</dbReference>